<evidence type="ECO:0000256" key="2">
    <source>
        <dbReference type="ARBA" id="ARBA00022771"/>
    </source>
</evidence>
<evidence type="ECO:0000313" key="6">
    <source>
        <dbReference type="Proteomes" id="UP000198584"/>
    </source>
</evidence>
<evidence type="ECO:0000259" key="4">
    <source>
        <dbReference type="PROSITE" id="PS51266"/>
    </source>
</evidence>
<dbReference type="InterPro" id="IPR008913">
    <property type="entry name" value="Znf_CHY"/>
</dbReference>
<dbReference type="InterPro" id="IPR016694">
    <property type="entry name" value="UCP017292"/>
</dbReference>
<keyword evidence="2" id="KW-0863">Zinc-finger</keyword>
<dbReference type="EMBL" id="FNQR01000006">
    <property type="protein sequence ID" value="SEA58291.1"/>
    <property type="molecule type" value="Genomic_DNA"/>
</dbReference>
<evidence type="ECO:0000256" key="1">
    <source>
        <dbReference type="ARBA" id="ARBA00022723"/>
    </source>
</evidence>
<dbReference type="AlphaFoldDB" id="A0A1H4CD16"/>
<dbReference type="SUPFAM" id="SSF161219">
    <property type="entry name" value="CHY zinc finger-like"/>
    <property type="match status" value="1"/>
</dbReference>
<gene>
    <name evidence="5" type="ORF">SAMN05421743_10612</name>
</gene>
<name>A0A1H4CD16_9BACI</name>
<feature type="domain" description="CHY-type" evidence="4">
    <location>
        <begin position="12"/>
        <end position="92"/>
    </location>
</feature>
<dbReference type="PIRSF" id="PIRSF017292">
    <property type="entry name" value="UCP017292_Znf_CHY"/>
    <property type="match status" value="1"/>
</dbReference>
<organism evidence="5 6">
    <name type="scientific">Thalassobacillus cyri</name>
    <dbReference type="NCBI Taxonomy" id="571932"/>
    <lineage>
        <taxon>Bacteria</taxon>
        <taxon>Bacillati</taxon>
        <taxon>Bacillota</taxon>
        <taxon>Bacilli</taxon>
        <taxon>Bacillales</taxon>
        <taxon>Bacillaceae</taxon>
        <taxon>Thalassobacillus</taxon>
    </lineage>
</organism>
<dbReference type="PANTHER" id="PTHR28082:SF1">
    <property type="entry name" value="HELPER OF TIM PROTEIN 13"/>
    <property type="match status" value="1"/>
</dbReference>
<dbReference type="PANTHER" id="PTHR28082">
    <property type="entry name" value="ZINC FINGER PROTEIN"/>
    <property type="match status" value="1"/>
</dbReference>
<dbReference type="InterPro" id="IPR052604">
    <property type="entry name" value="Mito_Tim_assembly_helper"/>
</dbReference>
<dbReference type="Pfam" id="PF05495">
    <property type="entry name" value="zf-CHY"/>
    <property type="match status" value="1"/>
</dbReference>
<dbReference type="RefSeq" id="WP_245728906.1">
    <property type="nucleotide sequence ID" value="NZ_FNQR01000006.1"/>
</dbReference>
<keyword evidence="6" id="KW-1185">Reference proteome</keyword>
<accession>A0A1H4CD16</accession>
<dbReference type="PROSITE" id="PS51266">
    <property type="entry name" value="ZF_CHY"/>
    <property type="match status" value="1"/>
</dbReference>
<dbReference type="Proteomes" id="UP000198584">
    <property type="component" value="Unassembled WGS sequence"/>
</dbReference>
<proteinExistence type="predicted"/>
<dbReference type="GO" id="GO:0008270">
    <property type="term" value="F:zinc ion binding"/>
    <property type="evidence" value="ECO:0007669"/>
    <property type="project" value="UniProtKB-KW"/>
</dbReference>
<keyword evidence="1" id="KW-0479">Metal-binding</keyword>
<evidence type="ECO:0000313" key="5">
    <source>
        <dbReference type="EMBL" id="SEA58291.1"/>
    </source>
</evidence>
<evidence type="ECO:0000256" key="3">
    <source>
        <dbReference type="ARBA" id="ARBA00022833"/>
    </source>
</evidence>
<sequence length="108" mass="13048">MTRNRIEVNGVEVDASTRCRHYHSEVDIIAIKFHCCKEYYACYYCHKEKADHRETKWPRDQWEEQAILCGNCSRELTINEYMSVSECPECQHRFNEKCSNHYPLYFDI</sequence>
<protein>
    <submittedName>
        <fullName evidence="5">Uncharacterized protein, contains Zn-finger domain of CHY type</fullName>
    </submittedName>
</protein>
<reference evidence="5 6" key="1">
    <citation type="submission" date="2016-10" db="EMBL/GenBank/DDBJ databases">
        <authorList>
            <person name="de Groot N.N."/>
        </authorList>
    </citation>
    <scope>NUCLEOTIDE SEQUENCE [LARGE SCALE GENOMIC DNA]</scope>
    <source>
        <strain evidence="5 6">CCM7597</strain>
    </source>
</reference>
<keyword evidence="3" id="KW-0862">Zinc</keyword>
<dbReference type="InterPro" id="IPR037274">
    <property type="entry name" value="Znf_CHY_sf"/>
</dbReference>
<dbReference type="STRING" id="571932.SAMN05421743_10612"/>